<comment type="caution">
    <text evidence="2">The sequence shown here is derived from an EMBL/GenBank/DDBJ whole genome shotgun (WGS) entry which is preliminary data.</text>
</comment>
<dbReference type="Proteomes" id="UP000224634">
    <property type="component" value="Unassembled WGS sequence"/>
</dbReference>
<dbReference type="AlphaFoldDB" id="A0A2B7WVE1"/>
<organism evidence="2 3">
    <name type="scientific">Polytolypa hystricis (strain UAMH7299)</name>
    <dbReference type="NCBI Taxonomy" id="1447883"/>
    <lineage>
        <taxon>Eukaryota</taxon>
        <taxon>Fungi</taxon>
        <taxon>Dikarya</taxon>
        <taxon>Ascomycota</taxon>
        <taxon>Pezizomycotina</taxon>
        <taxon>Eurotiomycetes</taxon>
        <taxon>Eurotiomycetidae</taxon>
        <taxon>Onygenales</taxon>
        <taxon>Onygenales incertae sedis</taxon>
        <taxon>Polytolypa</taxon>
    </lineage>
</organism>
<proteinExistence type="predicted"/>
<reference evidence="2 3" key="1">
    <citation type="submission" date="2017-10" db="EMBL/GenBank/DDBJ databases">
        <title>Comparative genomics in systemic dimorphic fungi from Ajellomycetaceae.</title>
        <authorList>
            <person name="Munoz J.F."/>
            <person name="Mcewen J.G."/>
            <person name="Clay O.K."/>
            <person name="Cuomo C.A."/>
        </authorList>
    </citation>
    <scope>NUCLEOTIDE SEQUENCE [LARGE SCALE GENOMIC DNA]</scope>
    <source>
        <strain evidence="2 3">UAMH7299</strain>
    </source>
</reference>
<name>A0A2B7WVE1_POLH7</name>
<evidence type="ECO:0000313" key="3">
    <source>
        <dbReference type="Proteomes" id="UP000224634"/>
    </source>
</evidence>
<feature type="domain" description="Enoyl reductase (ER)" evidence="1">
    <location>
        <begin position="18"/>
        <end position="327"/>
    </location>
</feature>
<dbReference type="InterPro" id="IPR036291">
    <property type="entry name" value="NAD(P)-bd_dom_sf"/>
</dbReference>
<dbReference type="InterPro" id="IPR052733">
    <property type="entry name" value="Chloroplast_QOR"/>
</dbReference>
<dbReference type="Pfam" id="PF13602">
    <property type="entry name" value="ADH_zinc_N_2"/>
    <property type="match status" value="1"/>
</dbReference>
<dbReference type="PANTHER" id="PTHR44013">
    <property type="entry name" value="ZINC-TYPE ALCOHOL DEHYDROGENASE-LIKE PROTEIN C16A3.02C"/>
    <property type="match status" value="1"/>
</dbReference>
<gene>
    <name evidence="2" type="ORF">AJ80_09165</name>
</gene>
<dbReference type="Pfam" id="PF08240">
    <property type="entry name" value="ADH_N"/>
    <property type="match status" value="1"/>
</dbReference>
<dbReference type="PANTHER" id="PTHR44013:SF5">
    <property type="entry name" value="OXIDOREDUCTASE, PUTATIVE (AFU_ORTHOLOGUE AFUA_5G01290)-RELATED"/>
    <property type="match status" value="1"/>
</dbReference>
<protein>
    <recommendedName>
        <fullName evidence="1">Enoyl reductase (ER) domain-containing protein</fullName>
    </recommendedName>
</protein>
<dbReference type="STRING" id="1447883.A0A2B7WVE1"/>
<dbReference type="Gene3D" id="3.90.180.10">
    <property type="entry name" value="Medium-chain alcohol dehydrogenases, catalytic domain"/>
    <property type="match status" value="1"/>
</dbReference>
<evidence type="ECO:0000259" key="1">
    <source>
        <dbReference type="SMART" id="SM00829"/>
    </source>
</evidence>
<dbReference type="SUPFAM" id="SSF50129">
    <property type="entry name" value="GroES-like"/>
    <property type="match status" value="1"/>
</dbReference>
<accession>A0A2B7WVE1</accession>
<dbReference type="SMART" id="SM00829">
    <property type="entry name" value="PKS_ER"/>
    <property type="match status" value="1"/>
</dbReference>
<evidence type="ECO:0000313" key="2">
    <source>
        <dbReference type="EMBL" id="PGH00559.1"/>
    </source>
</evidence>
<keyword evidence="3" id="KW-1185">Reference proteome</keyword>
<dbReference type="InterPro" id="IPR013154">
    <property type="entry name" value="ADH-like_N"/>
</dbReference>
<dbReference type="InterPro" id="IPR020843">
    <property type="entry name" value="ER"/>
</dbReference>
<dbReference type="OrthoDB" id="191139at2759"/>
<dbReference type="SUPFAM" id="SSF51735">
    <property type="entry name" value="NAD(P)-binding Rossmann-fold domains"/>
    <property type="match status" value="1"/>
</dbReference>
<dbReference type="GO" id="GO:0016491">
    <property type="term" value="F:oxidoreductase activity"/>
    <property type="evidence" value="ECO:0007669"/>
    <property type="project" value="InterPro"/>
</dbReference>
<sequence>MASQSIRSTARSLWQNLAKDTLTLQTRPIPVVKPNSDEHLVRVHATALCARELLWPKLFPVPGKEEIIPGYDLAGTVVVAPSSSPFKEGDEVYARTNYIRPGCARDYTVTTAEELAIRPRGLTWPDTAVIPLSALTAWQALFDQAGFATPDNAEANRGKRLLVTAASGGVGLWVLQLANVAGLHIIASCGAENDQFVKDLGADEVVNYRTTKLTDWALSNAAGKVDVVIDCYGGETLADAWGTVKNGGSLISIVEPPEGKKPADSTAQDVRNFFFIMQPSGKQLAKITDLVNEGKCHGVLDSVYPLEEFEKAFERVGSRKAKGKVVLKLTDD</sequence>
<dbReference type="CDD" id="cd05289">
    <property type="entry name" value="MDR_like_2"/>
    <property type="match status" value="1"/>
</dbReference>
<dbReference type="Gene3D" id="3.40.50.720">
    <property type="entry name" value="NAD(P)-binding Rossmann-like Domain"/>
    <property type="match status" value="1"/>
</dbReference>
<dbReference type="EMBL" id="PDNA01000250">
    <property type="protein sequence ID" value="PGH00559.1"/>
    <property type="molecule type" value="Genomic_DNA"/>
</dbReference>
<dbReference type="InterPro" id="IPR011032">
    <property type="entry name" value="GroES-like_sf"/>
</dbReference>